<feature type="transmembrane region" description="Helical" evidence="6">
    <location>
        <begin position="293"/>
        <end position="314"/>
    </location>
</feature>
<dbReference type="PANTHER" id="PTHR43124:SF3">
    <property type="entry name" value="CHLORAMPHENICOL EFFLUX PUMP RV0191"/>
    <property type="match status" value="1"/>
</dbReference>
<dbReference type="InterPro" id="IPR036259">
    <property type="entry name" value="MFS_trans_sf"/>
</dbReference>
<dbReference type="Pfam" id="PF07690">
    <property type="entry name" value="MFS_1"/>
    <property type="match status" value="1"/>
</dbReference>
<comment type="subcellular location">
    <subcellularLocation>
        <location evidence="1">Cell membrane</location>
        <topology evidence="1">Multi-pass membrane protein</topology>
    </subcellularLocation>
</comment>
<keyword evidence="5 6" id="KW-0472">Membrane</keyword>
<dbReference type="Proteomes" id="UP000241346">
    <property type="component" value="Unassembled WGS sequence"/>
</dbReference>
<feature type="domain" description="Major facilitator superfamily (MFS) profile" evidence="7">
    <location>
        <begin position="15"/>
        <end position="406"/>
    </location>
</feature>
<accession>A0A2T3NMK1</accession>
<gene>
    <name evidence="8" type="ORF">C9J01_06810</name>
</gene>
<dbReference type="InterPro" id="IPR050189">
    <property type="entry name" value="MFS_Efflux_Transporters"/>
</dbReference>
<dbReference type="InterPro" id="IPR011701">
    <property type="entry name" value="MFS"/>
</dbReference>
<reference evidence="8 9" key="1">
    <citation type="submission" date="2018-03" db="EMBL/GenBank/DDBJ databases">
        <title>Whole genome sequencing of Histamine producing bacteria.</title>
        <authorList>
            <person name="Butler K."/>
        </authorList>
    </citation>
    <scope>NUCLEOTIDE SEQUENCE [LARGE SCALE GENOMIC DNA]</scope>
    <source>
        <strain evidence="8 9">DSM 19138</strain>
    </source>
</reference>
<evidence type="ECO:0000259" key="7">
    <source>
        <dbReference type="PROSITE" id="PS50850"/>
    </source>
</evidence>
<feature type="transmembrane region" description="Helical" evidence="6">
    <location>
        <begin position="106"/>
        <end position="127"/>
    </location>
</feature>
<proteinExistence type="predicted"/>
<sequence>MEKNHQHSVEYWKKLVVVLCFGWVAIWIYRTVLTPIYPEIQASLGGISDAEIGAIASFYYLAYCCMQIPCGILVDKLGQKVMLAGGFSLFIIGTLLLASAHSLSLIYVGSMLAGAGCASFFCSAYSLSSQNVPETSRAMANAIINSGSAIGMGIGLIGSTVLVKNMNMNWQHVMFMIVAILVVMVAVFLLAIRSHQSQSLKAEEKTDQAATGKVPLSVMFTPKLCSAYFLYFCTCYGYYLIVTWLPSFLQTERGFEGMAIGFASALVAFAGIPGALFFSRLSDKFSNKKVKILLYLEGAAALLLLLTVMAPNTWVLMTSLIFYGLLGKLAVDPILISYVSEQASPKSLGRTFSLLNFFGMSSAVIAPTLTGFISDVMGSKEMSFIMSGALVAVGACIFALITHRSKAREVATA</sequence>
<dbReference type="EMBL" id="PYMB01000001">
    <property type="protein sequence ID" value="PSW16698.1"/>
    <property type="molecule type" value="Genomic_DNA"/>
</dbReference>
<evidence type="ECO:0000256" key="6">
    <source>
        <dbReference type="SAM" id="Phobius"/>
    </source>
</evidence>
<keyword evidence="4 6" id="KW-1133">Transmembrane helix</keyword>
<dbReference type="SUPFAM" id="SSF103473">
    <property type="entry name" value="MFS general substrate transporter"/>
    <property type="match status" value="1"/>
</dbReference>
<feature type="transmembrane region" description="Helical" evidence="6">
    <location>
        <begin position="320"/>
        <end position="339"/>
    </location>
</feature>
<protein>
    <submittedName>
        <fullName evidence="8">MFS transporter</fullName>
    </submittedName>
</protein>
<feature type="transmembrane region" description="Helical" evidence="6">
    <location>
        <begin position="81"/>
        <end position="100"/>
    </location>
</feature>
<name>A0A2T3NMK1_9GAMM</name>
<feature type="transmembrane region" description="Helical" evidence="6">
    <location>
        <begin position="173"/>
        <end position="192"/>
    </location>
</feature>
<dbReference type="InterPro" id="IPR020846">
    <property type="entry name" value="MFS_dom"/>
</dbReference>
<evidence type="ECO:0000313" key="9">
    <source>
        <dbReference type="Proteomes" id="UP000241346"/>
    </source>
</evidence>
<feature type="transmembrane region" description="Helical" evidence="6">
    <location>
        <begin position="258"/>
        <end position="281"/>
    </location>
</feature>
<feature type="transmembrane region" description="Helical" evidence="6">
    <location>
        <begin position="139"/>
        <end position="161"/>
    </location>
</feature>
<feature type="transmembrane region" description="Helical" evidence="6">
    <location>
        <begin position="228"/>
        <end position="246"/>
    </location>
</feature>
<dbReference type="RefSeq" id="WP_107297317.1">
    <property type="nucleotide sequence ID" value="NZ_PYMB01000001.1"/>
</dbReference>
<evidence type="ECO:0000256" key="2">
    <source>
        <dbReference type="ARBA" id="ARBA00022475"/>
    </source>
</evidence>
<evidence type="ECO:0000256" key="1">
    <source>
        <dbReference type="ARBA" id="ARBA00004651"/>
    </source>
</evidence>
<evidence type="ECO:0000313" key="8">
    <source>
        <dbReference type="EMBL" id="PSW16698.1"/>
    </source>
</evidence>
<evidence type="ECO:0000256" key="4">
    <source>
        <dbReference type="ARBA" id="ARBA00022989"/>
    </source>
</evidence>
<organism evidence="8 9">
    <name type="scientific">Photobacterium rosenbergii</name>
    <dbReference type="NCBI Taxonomy" id="294936"/>
    <lineage>
        <taxon>Bacteria</taxon>
        <taxon>Pseudomonadati</taxon>
        <taxon>Pseudomonadota</taxon>
        <taxon>Gammaproteobacteria</taxon>
        <taxon>Vibrionales</taxon>
        <taxon>Vibrionaceae</taxon>
        <taxon>Photobacterium</taxon>
    </lineage>
</organism>
<dbReference type="GO" id="GO:0005886">
    <property type="term" value="C:plasma membrane"/>
    <property type="evidence" value="ECO:0007669"/>
    <property type="project" value="UniProtKB-SubCell"/>
</dbReference>
<keyword evidence="2" id="KW-1003">Cell membrane</keyword>
<dbReference type="OrthoDB" id="4474610at2"/>
<dbReference type="PROSITE" id="PS50850">
    <property type="entry name" value="MFS"/>
    <property type="match status" value="1"/>
</dbReference>
<comment type="caution">
    <text evidence="8">The sequence shown here is derived from an EMBL/GenBank/DDBJ whole genome shotgun (WGS) entry which is preliminary data.</text>
</comment>
<feature type="transmembrane region" description="Helical" evidence="6">
    <location>
        <begin position="52"/>
        <end position="74"/>
    </location>
</feature>
<feature type="transmembrane region" description="Helical" evidence="6">
    <location>
        <begin position="12"/>
        <end position="32"/>
    </location>
</feature>
<dbReference type="Gene3D" id="1.20.1250.20">
    <property type="entry name" value="MFS general substrate transporter like domains"/>
    <property type="match status" value="2"/>
</dbReference>
<feature type="transmembrane region" description="Helical" evidence="6">
    <location>
        <begin position="382"/>
        <end position="401"/>
    </location>
</feature>
<evidence type="ECO:0000256" key="5">
    <source>
        <dbReference type="ARBA" id="ARBA00023136"/>
    </source>
</evidence>
<dbReference type="PANTHER" id="PTHR43124">
    <property type="entry name" value="PURINE EFFLUX PUMP PBUE"/>
    <property type="match status" value="1"/>
</dbReference>
<dbReference type="AlphaFoldDB" id="A0A2T3NMK1"/>
<feature type="transmembrane region" description="Helical" evidence="6">
    <location>
        <begin position="351"/>
        <end position="370"/>
    </location>
</feature>
<dbReference type="GO" id="GO:0022857">
    <property type="term" value="F:transmembrane transporter activity"/>
    <property type="evidence" value="ECO:0007669"/>
    <property type="project" value="InterPro"/>
</dbReference>
<evidence type="ECO:0000256" key="3">
    <source>
        <dbReference type="ARBA" id="ARBA00022692"/>
    </source>
</evidence>
<keyword evidence="3 6" id="KW-0812">Transmembrane</keyword>